<dbReference type="GO" id="GO:0005829">
    <property type="term" value="C:cytosol"/>
    <property type="evidence" value="ECO:0007669"/>
    <property type="project" value="TreeGrafter"/>
</dbReference>
<dbReference type="GO" id="GO:0003937">
    <property type="term" value="F:IMP cyclohydrolase activity"/>
    <property type="evidence" value="ECO:0007669"/>
    <property type="project" value="InterPro"/>
</dbReference>
<dbReference type="Pfam" id="PF01808">
    <property type="entry name" value="AICARFT_IMPCHas"/>
    <property type="match status" value="1"/>
</dbReference>
<dbReference type="PROSITE" id="PS51855">
    <property type="entry name" value="MGS"/>
    <property type="match status" value="1"/>
</dbReference>
<dbReference type="GO" id="GO:0006189">
    <property type="term" value="P:'de novo' IMP biosynthetic process"/>
    <property type="evidence" value="ECO:0007669"/>
    <property type="project" value="TreeGrafter"/>
</dbReference>
<reference evidence="2" key="1">
    <citation type="journal article" date="2020" name="mSystems">
        <title>Genome- and Community-Level Interaction Insights into Carbon Utilization and Element Cycling Functions of Hydrothermarchaeota in Hydrothermal Sediment.</title>
        <authorList>
            <person name="Zhou Z."/>
            <person name="Liu Y."/>
            <person name="Xu W."/>
            <person name="Pan J."/>
            <person name="Luo Z.H."/>
            <person name="Li M."/>
        </authorList>
    </citation>
    <scope>NUCLEOTIDE SEQUENCE [LARGE SCALE GENOMIC DNA]</scope>
    <source>
        <strain evidence="2">SpSt-1182</strain>
    </source>
</reference>
<dbReference type="Gene3D" id="3.40.50.1380">
    <property type="entry name" value="Methylglyoxal synthase-like domain"/>
    <property type="match status" value="1"/>
</dbReference>
<dbReference type="EMBL" id="DSBX01000360">
    <property type="protein sequence ID" value="HDR00495.1"/>
    <property type="molecule type" value="Genomic_DNA"/>
</dbReference>
<feature type="domain" description="MGS-like" evidence="1">
    <location>
        <begin position="1"/>
        <end position="134"/>
    </location>
</feature>
<name>A0A7V0T7A8_UNCW3</name>
<accession>A0A7V0T7A8</accession>
<dbReference type="AlphaFoldDB" id="A0A7V0T7A8"/>
<dbReference type="PANTHER" id="PTHR11692:SF0">
    <property type="entry name" value="BIFUNCTIONAL PURINE BIOSYNTHESIS PROTEIN ATIC"/>
    <property type="match status" value="1"/>
</dbReference>
<evidence type="ECO:0000259" key="1">
    <source>
        <dbReference type="PROSITE" id="PS51855"/>
    </source>
</evidence>
<organism evidence="2">
    <name type="scientific">candidate division WOR-3 bacterium</name>
    <dbReference type="NCBI Taxonomy" id="2052148"/>
    <lineage>
        <taxon>Bacteria</taxon>
        <taxon>Bacteria division WOR-3</taxon>
    </lineage>
</organism>
<dbReference type="SUPFAM" id="SSF52335">
    <property type="entry name" value="Methylglyoxal synthase-like"/>
    <property type="match status" value="1"/>
</dbReference>
<dbReference type="Pfam" id="PF02142">
    <property type="entry name" value="MGS"/>
    <property type="match status" value="1"/>
</dbReference>
<protein>
    <submittedName>
        <fullName evidence="2">IMP cyclohydrolase</fullName>
    </submittedName>
</protein>
<dbReference type="GO" id="GO:0004643">
    <property type="term" value="F:phosphoribosylaminoimidazolecarboxamide formyltransferase activity"/>
    <property type="evidence" value="ECO:0007669"/>
    <property type="project" value="InterPro"/>
</dbReference>
<comment type="caution">
    <text evidence="2">The sequence shown here is derived from an EMBL/GenBank/DDBJ whole genome shotgun (WGS) entry which is preliminary data.</text>
</comment>
<proteinExistence type="predicted"/>
<dbReference type="PANTHER" id="PTHR11692">
    <property type="entry name" value="BIFUNCTIONAL PURINE BIOSYNTHESIS PROTEIN PURH"/>
    <property type="match status" value="1"/>
</dbReference>
<evidence type="ECO:0000313" key="2">
    <source>
        <dbReference type="EMBL" id="HDR00495.1"/>
    </source>
</evidence>
<dbReference type="InterPro" id="IPR011607">
    <property type="entry name" value="MGS-like_dom"/>
</dbReference>
<dbReference type="Proteomes" id="UP000885672">
    <property type="component" value="Unassembled WGS sequence"/>
</dbReference>
<dbReference type="SMART" id="SM00851">
    <property type="entry name" value="MGS"/>
    <property type="match status" value="1"/>
</dbReference>
<sequence length="187" mass="20244">MRYALLSVWDKQGLEEIGQVLVETGHELLSTSRSAEVLRAAGLPVTEVSDWTGAPEMLGGRVKTIHPRIAAAILNTRTDPDADRIDVVVCNLYPFADGIARGATEAELIELIDIGGVTLLRAAAKNYHYVLPVPGPDWYPPVMDSLRTDRAAQTDLRLTLARATFKLTSGYDSLIAQSLPIAPAPRA</sequence>
<dbReference type="InterPro" id="IPR036914">
    <property type="entry name" value="MGS-like_dom_sf"/>
</dbReference>
<dbReference type="CDD" id="cd01421">
    <property type="entry name" value="IMPCH"/>
    <property type="match status" value="1"/>
</dbReference>
<dbReference type="InterPro" id="IPR002695">
    <property type="entry name" value="PurH-like"/>
</dbReference>
<gene>
    <name evidence="2" type="ORF">ENN51_09475</name>
</gene>